<organism evidence="1 2">
    <name type="scientific">Porphyridium purpureum</name>
    <name type="common">Red alga</name>
    <name type="synonym">Porphyridium cruentum</name>
    <dbReference type="NCBI Taxonomy" id="35688"/>
    <lineage>
        <taxon>Eukaryota</taxon>
        <taxon>Rhodophyta</taxon>
        <taxon>Bangiophyceae</taxon>
        <taxon>Porphyridiales</taxon>
        <taxon>Porphyridiaceae</taxon>
        <taxon>Porphyridium</taxon>
    </lineage>
</organism>
<comment type="caution">
    <text evidence="1">The sequence shown here is derived from an EMBL/GenBank/DDBJ whole genome shotgun (WGS) entry which is preliminary data.</text>
</comment>
<evidence type="ECO:0000313" key="1">
    <source>
        <dbReference type="EMBL" id="KAA8494565.1"/>
    </source>
</evidence>
<proteinExistence type="predicted"/>
<dbReference type="AlphaFoldDB" id="A0A5J4YTL5"/>
<dbReference type="EMBL" id="VRMN01000004">
    <property type="protein sequence ID" value="KAA8494565.1"/>
    <property type="molecule type" value="Genomic_DNA"/>
</dbReference>
<gene>
    <name evidence="1" type="ORF">FVE85_2806</name>
</gene>
<dbReference type="Proteomes" id="UP000324585">
    <property type="component" value="Unassembled WGS sequence"/>
</dbReference>
<sequence length="148" mass="16134">MPMEAGCIRFWCNAYNICPSFRLGTTIKSSMLRCSQIVELAYVCPAAAPADSIPVLTGLGGDLVASHFQDYPELRTEEVNDEQHLVDGSGRVMEVDANLFSKTRAHCGRAISGALIFDKSERAACGEEKTAILIRGPNSRRENVAKLD</sequence>
<name>A0A5J4YTL5_PORPP</name>
<reference evidence="2" key="1">
    <citation type="journal article" date="2019" name="Nat. Commun.">
        <title>Expansion of phycobilisome linker gene families in mesophilic red algae.</title>
        <authorList>
            <person name="Lee J."/>
            <person name="Kim D."/>
            <person name="Bhattacharya D."/>
            <person name="Yoon H.S."/>
        </authorList>
    </citation>
    <scope>NUCLEOTIDE SEQUENCE [LARGE SCALE GENOMIC DNA]</scope>
    <source>
        <strain evidence="2">CCMP 1328</strain>
    </source>
</reference>
<evidence type="ECO:0000313" key="2">
    <source>
        <dbReference type="Proteomes" id="UP000324585"/>
    </source>
</evidence>
<accession>A0A5J4YTL5</accession>
<keyword evidence="2" id="KW-1185">Reference proteome</keyword>
<protein>
    <submittedName>
        <fullName evidence="1">Uncharacterized protein</fullName>
    </submittedName>
</protein>